<keyword evidence="3" id="KW-1185">Reference proteome</keyword>
<dbReference type="InterPro" id="IPR027417">
    <property type="entry name" value="P-loop_NTPase"/>
</dbReference>
<evidence type="ECO:0000313" key="3">
    <source>
        <dbReference type="Proteomes" id="UP000001307"/>
    </source>
</evidence>
<evidence type="ECO:0000256" key="1">
    <source>
        <dbReference type="SAM" id="Phobius"/>
    </source>
</evidence>
<sequence>MIKQKRFFLIIVCSILNISFWILFIKRSDSTLPILVETKRELQPSQTEKKYLDLKTEDLELNSEQLNGRSSFQPSEDLLNIARKTLRREELSKEENERFNEIMDSAKMRNELRTAIKLLEDERRNSMFEKKAASNLDPIKKMLMEQLPTVFVTGAKKCGTKALIRFFGHHPQVVHGFMESPYHDTGNAIFDVKSYLNHAWLMWKQTNDVVDNISKIKQLIEKEQKINFLGKTANSGIKKIVKFVQER</sequence>
<dbReference type="Gene3D" id="3.40.50.300">
    <property type="entry name" value="P-loop containing nucleotide triphosphate hydrolases"/>
    <property type="match status" value="1"/>
</dbReference>
<dbReference type="AlphaFoldDB" id="E4XDW2"/>
<name>E4XDW2_OIKDI</name>
<keyword evidence="1" id="KW-0472">Membrane</keyword>
<dbReference type="OrthoDB" id="10457548at2759"/>
<dbReference type="SUPFAM" id="SSF52540">
    <property type="entry name" value="P-loop containing nucleoside triphosphate hydrolases"/>
    <property type="match status" value="1"/>
</dbReference>
<accession>E4XDW2</accession>
<protein>
    <recommendedName>
        <fullName evidence="4">Sulfotransferase</fullName>
    </recommendedName>
</protein>
<dbReference type="EMBL" id="FN653040">
    <property type="protein sequence ID" value="CBY19351.1"/>
    <property type="molecule type" value="Genomic_DNA"/>
</dbReference>
<feature type="transmembrane region" description="Helical" evidence="1">
    <location>
        <begin position="7"/>
        <end position="25"/>
    </location>
</feature>
<dbReference type="Proteomes" id="UP000001307">
    <property type="component" value="Unassembled WGS sequence"/>
</dbReference>
<gene>
    <name evidence="2" type="ORF">GSOID_T00008361001</name>
</gene>
<evidence type="ECO:0000313" key="2">
    <source>
        <dbReference type="EMBL" id="CBY19351.1"/>
    </source>
</evidence>
<organism evidence="2">
    <name type="scientific">Oikopleura dioica</name>
    <name type="common">Tunicate</name>
    <dbReference type="NCBI Taxonomy" id="34765"/>
    <lineage>
        <taxon>Eukaryota</taxon>
        <taxon>Metazoa</taxon>
        <taxon>Chordata</taxon>
        <taxon>Tunicata</taxon>
        <taxon>Appendicularia</taxon>
        <taxon>Copelata</taxon>
        <taxon>Oikopleuridae</taxon>
        <taxon>Oikopleura</taxon>
    </lineage>
</organism>
<dbReference type="InParanoid" id="E4XDW2"/>
<keyword evidence="1" id="KW-1133">Transmembrane helix</keyword>
<evidence type="ECO:0008006" key="4">
    <source>
        <dbReference type="Google" id="ProtNLM"/>
    </source>
</evidence>
<proteinExistence type="predicted"/>
<reference evidence="2" key="1">
    <citation type="journal article" date="2010" name="Science">
        <title>Plasticity of animal genome architecture unmasked by rapid evolution of a pelagic tunicate.</title>
        <authorList>
            <person name="Denoeud F."/>
            <person name="Henriet S."/>
            <person name="Mungpakdee S."/>
            <person name="Aury J.M."/>
            <person name="Da Silva C."/>
            <person name="Brinkmann H."/>
            <person name="Mikhaleva J."/>
            <person name="Olsen L.C."/>
            <person name="Jubin C."/>
            <person name="Canestro C."/>
            <person name="Bouquet J.M."/>
            <person name="Danks G."/>
            <person name="Poulain J."/>
            <person name="Campsteijn C."/>
            <person name="Adamski M."/>
            <person name="Cross I."/>
            <person name="Yadetie F."/>
            <person name="Muffato M."/>
            <person name="Louis A."/>
            <person name="Butcher S."/>
            <person name="Tsagkogeorga G."/>
            <person name="Konrad A."/>
            <person name="Singh S."/>
            <person name="Jensen M.F."/>
            <person name="Cong E.H."/>
            <person name="Eikeseth-Otteraa H."/>
            <person name="Noel B."/>
            <person name="Anthouard V."/>
            <person name="Porcel B.M."/>
            <person name="Kachouri-Lafond R."/>
            <person name="Nishino A."/>
            <person name="Ugolini M."/>
            <person name="Chourrout P."/>
            <person name="Nishida H."/>
            <person name="Aasland R."/>
            <person name="Huzurbazar S."/>
            <person name="Westhof E."/>
            <person name="Delsuc F."/>
            <person name="Lehrach H."/>
            <person name="Reinhardt R."/>
            <person name="Weissenbach J."/>
            <person name="Roy S.W."/>
            <person name="Artiguenave F."/>
            <person name="Postlethwait J.H."/>
            <person name="Manak J.R."/>
            <person name="Thompson E.M."/>
            <person name="Jaillon O."/>
            <person name="Du Pasquier L."/>
            <person name="Boudinot P."/>
            <person name="Liberles D.A."/>
            <person name="Volff J.N."/>
            <person name="Philippe H."/>
            <person name="Lenhard B."/>
            <person name="Roest Crollius H."/>
            <person name="Wincker P."/>
            <person name="Chourrout D."/>
        </authorList>
    </citation>
    <scope>NUCLEOTIDE SEQUENCE [LARGE SCALE GENOMIC DNA]</scope>
</reference>
<keyword evidence="1" id="KW-0812">Transmembrane</keyword>